<dbReference type="EnsemblMetazoa" id="XM_016809393.2">
    <property type="protein sequence ID" value="XP_016664882.1"/>
    <property type="gene ID" value="LOC103311516"/>
</dbReference>
<reference evidence="2" key="2">
    <citation type="submission" date="2022-06" db="UniProtKB">
        <authorList>
            <consortium name="EnsemblMetazoa"/>
        </authorList>
    </citation>
    <scope>IDENTIFICATION</scope>
</reference>
<dbReference type="OrthoDB" id="6608379at2759"/>
<evidence type="ECO:0000256" key="1">
    <source>
        <dbReference type="SAM" id="MobiDB-lite"/>
    </source>
</evidence>
<feature type="region of interest" description="Disordered" evidence="1">
    <location>
        <begin position="31"/>
        <end position="55"/>
    </location>
</feature>
<evidence type="ECO:0000313" key="3">
    <source>
        <dbReference type="Proteomes" id="UP000007819"/>
    </source>
</evidence>
<keyword evidence="3" id="KW-1185">Reference proteome</keyword>
<dbReference type="EnsemblMetazoa" id="XM_016809401.2">
    <property type="protein sequence ID" value="XP_016664890.1"/>
    <property type="gene ID" value="LOC103311516"/>
</dbReference>
<organism evidence="2 3">
    <name type="scientific">Acyrthosiphon pisum</name>
    <name type="common">Pea aphid</name>
    <dbReference type="NCBI Taxonomy" id="7029"/>
    <lineage>
        <taxon>Eukaryota</taxon>
        <taxon>Metazoa</taxon>
        <taxon>Ecdysozoa</taxon>
        <taxon>Arthropoda</taxon>
        <taxon>Hexapoda</taxon>
        <taxon>Insecta</taxon>
        <taxon>Pterygota</taxon>
        <taxon>Neoptera</taxon>
        <taxon>Paraneoptera</taxon>
        <taxon>Hemiptera</taxon>
        <taxon>Sternorrhyncha</taxon>
        <taxon>Aphidomorpha</taxon>
        <taxon>Aphidoidea</taxon>
        <taxon>Aphididae</taxon>
        <taxon>Macrosiphini</taxon>
        <taxon>Acyrthosiphon</taxon>
    </lineage>
</organism>
<dbReference type="AlphaFoldDB" id="A0A8R2FEZ3"/>
<dbReference type="RefSeq" id="XP_016664890.1">
    <property type="nucleotide sequence ID" value="XM_016809401.2"/>
</dbReference>
<evidence type="ECO:0000313" key="2">
    <source>
        <dbReference type="EnsemblMetazoa" id="XP_008189374.1"/>
    </source>
</evidence>
<accession>A0A8R2FEZ3</accession>
<protein>
    <submittedName>
        <fullName evidence="2">Uncharacterized protein</fullName>
    </submittedName>
</protein>
<name>A0A8R2FEZ3_ACYPI</name>
<dbReference type="KEGG" id="api:103311516"/>
<reference evidence="3" key="1">
    <citation type="submission" date="2010-06" db="EMBL/GenBank/DDBJ databases">
        <authorList>
            <person name="Jiang H."/>
            <person name="Abraham K."/>
            <person name="Ali S."/>
            <person name="Alsbrooks S.L."/>
            <person name="Anim B.N."/>
            <person name="Anosike U.S."/>
            <person name="Attaway T."/>
            <person name="Bandaranaike D.P."/>
            <person name="Battles P.K."/>
            <person name="Bell S.N."/>
            <person name="Bell A.V."/>
            <person name="Beltran B."/>
            <person name="Bickham C."/>
            <person name="Bustamante Y."/>
            <person name="Caleb T."/>
            <person name="Canada A."/>
            <person name="Cardenas V."/>
            <person name="Carter K."/>
            <person name="Chacko J."/>
            <person name="Chandrabose M.N."/>
            <person name="Chavez D."/>
            <person name="Chavez A."/>
            <person name="Chen L."/>
            <person name="Chu H.-S."/>
            <person name="Claassen K.J."/>
            <person name="Cockrell R."/>
            <person name="Collins M."/>
            <person name="Cooper J.A."/>
            <person name="Cree A."/>
            <person name="Curry S.M."/>
            <person name="Da Y."/>
            <person name="Dao M.D."/>
            <person name="Das B."/>
            <person name="Davila M.-L."/>
            <person name="Davy-Carroll L."/>
            <person name="Denson S."/>
            <person name="Dinh H."/>
            <person name="Ebong V.E."/>
            <person name="Edwards J.R."/>
            <person name="Egan A."/>
            <person name="El-Daye J."/>
            <person name="Escobedo L."/>
            <person name="Fernandez S."/>
            <person name="Fernando P.R."/>
            <person name="Flagg N."/>
            <person name="Forbes L.D."/>
            <person name="Fowler R.G."/>
            <person name="Fu Q."/>
            <person name="Gabisi R.A."/>
            <person name="Ganer J."/>
            <person name="Garbino Pronczuk A."/>
            <person name="Garcia R.M."/>
            <person name="Garner T."/>
            <person name="Garrett T.E."/>
            <person name="Gonzalez D.A."/>
            <person name="Hamid H."/>
            <person name="Hawkins E.S."/>
            <person name="Hirani K."/>
            <person name="Hogues M.E."/>
            <person name="Hollins B."/>
            <person name="Hsiao C.-H."/>
            <person name="Jabil R."/>
            <person name="James M.L."/>
            <person name="Jhangiani S.N."/>
            <person name="Johnson B."/>
            <person name="Johnson Q."/>
            <person name="Joshi V."/>
            <person name="Kalu J.B."/>
            <person name="Kam C."/>
            <person name="Kashfia A."/>
            <person name="Keebler J."/>
            <person name="Kisamo H."/>
            <person name="Kovar C.L."/>
            <person name="Lago L.A."/>
            <person name="Lai C.-Y."/>
            <person name="Laidlaw J."/>
            <person name="Lara F."/>
            <person name="Le T.-K."/>
            <person name="Lee S.L."/>
            <person name="Legall F.H."/>
            <person name="Lemon S.J."/>
            <person name="Lewis L.R."/>
            <person name="Li B."/>
            <person name="Liu Y."/>
            <person name="Liu Y.-S."/>
            <person name="Lopez J."/>
            <person name="Lozado R.J."/>
            <person name="Lu J."/>
            <person name="Madu R.C."/>
            <person name="Maheshwari M."/>
            <person name="Maheshwari R."/>
            <person name="Malloy K."/>
            <person name="Martinez E."/>
            <person name="Mathew T."/>
            <person name="Mercado I.C."/>
            <person name="Mercado C."/>
            <person name="Meyer B."/>
            <person name="Montgomery K."/>
            <person name="Morgan M.B."/>
            <person name="Munidasa M."/>
            <person name="Nazareth L.V."/>
            <person name="Nelson J."/>
            <person name="Ng B.M."/>
            <person name="Nguyen N.B."/>
            <person name="Nguyen P.Q."/>
            <person name="Nguyen T."/>
            <person name="Obregon M."/>
            <person name="Okwuonu G.O."/>
            <person name="Onwere C.G."/>
            <person name="Orozco G."/>
            <person name="Parra A."/>
            <person name="Patel S."/>
            <person name="Patil S."/>
            <person name="Perez A."/>
            <person name="Perez Y."/>
            <person name="Pham C."/>
            <person name="Primus E.L."/>
            <person name="Pu L.-L."/>
            <person name="Puazo M."/>
            <person name="Qin X."/>
            <person name="Quiroz J.B."/>
            <person name="Reese J."/>
            <person name="Richards S."/>
            <person name="Rives C.M."/>
            <person name="Robberts R."/>
            <person name="Ruiz S.J."/>
            <person name="Ruiz M.J."/>
            <person name="Santibanez J."/>
            <person name="Schneider B.W."/>
            <person name="Sisson I."/>
            <person name="Smith M."/>
            <person name="Sodergren E."/>
            <person name="Song X.-Z."/>
            <person name="Song B.B."/>
            <person name="Summersgill H."/>
            <person name="Thelus R."/>
            <person name="Thornton R.D."/>
            <person name="Trejos Z.Y."/>
            <person name="Usmani K."/>
            <person name="Vattathil S."/>
            <person name="Villasana D."/>
            <person name="Walker D.L."/>
            <person name="Wang S."/>
            <person name="Wang K."/>
            <person name="White C.S."/>
            <person name="Williams A.C."/>
            <person name="Williamson J."/>
            <person name="Wilson K."/>
            <person name="Woghiren I.O."/>
            <person name="Woodworth J.R."/>
            <person name="Worley K.C."/>
            <person name="Wright R.A."/>
            <person name="Wu W."/>
            <person name="Young L."/>
            <person name="Zhang L."/>
            <person name="Zhang J."/>
            <person name="Zhu Y."/>
            <person name="Muzny D.M."/>
            <person name="Weinstock G."/>
            <person name="Gibbs R.A."/>
        </authorList>
    </citation>
    <scope>NUCLEOTIDE SEQUENCE [LARGE SCALE GENOMIC DNA]</scope>
    <source>
        <strain evidence="3">LSR1</strain>
    </source>
</reference>
<proteinExistence type="predicted"/>
<dbReference type="RefSeq" id="XP_008189374.1">
    <property type="nucleotide sequence ID" value="XM_008191152.3"/>
</dbReference>
<feature type="compositionally biased region" description="Polar residues" evidence="1">
    <location>
        <begin position="31"/>
        <end position="43"/>
    </location>
</feature>
<dbReference type="GeneID" id="103311516"/>
<dbReference type="RefSeq" id="XP_016664882.1">
    <property type="nucleotide sequence ID" value="XM_016809393.2"/>
</dbReference>
<sequence>MSNINATPTTMLRGNETLKNRFQILPNYDSCLQPSGPSQNAPQIISKPKRPKYGGRGMAIRELAESLSADAMNKTILNFSNACIERHFKSLREENEKKLKETNEKIWGKCIHSDRSS</sequence>
<dbReference type="EnsemblMetazoa" id="XM_008191152.3">
    <property type="protein sequence ID" value="XP_008189374.1"/>
    <property type="gene ID" value="LOC103311516"/>
</dbReference>
<dbReference type="Proteomes" id="UP000007819">
    <property type="component" value="Chromosome X"/>
</dbReference>